<evidence type="ECO:0000313" key="3">
    <source>
        <dbReference type="Proteomes" id="UP000823388"/>
    </source>
</evidence>
<accession>A0A8T0MG79</accession>
<comment type="caution">
    <text evidence="2">The sequence shown here is derived from an EMBL/GenBank/DDBJ whole genome shotgun (WGS) entry which is preliminary data.</text>
</comment>
<dbReference type="AlphaFoldDB" id="A0A8T0MG79"/>
<feature type="region of interest" description="Disordered" evidence="1">
    <location>
        <begin position="90"/>
        <end position="129"/>
    </location>
</feature>
<evidence type="ECO:0000256" key="1">
    <source>
        <dbReference type="SAM" id="MobiDB-lite"/>
    </source>
</evidence>
<protein>
    <submittedName>
        <fullName evidence="2">Uncharacterized protein</fullName>
    </submittedName>
</protein>
<sequence>MLQIFSFSLKSSDSRKSRRITTASTRTCLTTPAAVSRARRNSGSEECKSGMRRRRTRRSGETCGIKARGDIFCQPELFATHAWRTPAVADPRRVSGEATPNRPPTGRRVWRAAFLDRESRHGPSAEAAR</sequence>
<reference evidence="2" key="1">
    <citation type="submission" date="2020-05" db="EMBL/GenBank/DDBJ databases">
        <title>WGS assembly of Panicum virgatum.</title>
        <authorList>
            <person name="Lovell J.T."/>
            <person name="Jenkins J."/>
            <person name="Shu S."/>
            <person name="Juenger T.E."/>
            <person name="Schmutz J."/>
        </authorList>
    </citation>
    <scope>NUCLEOTIDE SEQUENCE</scope>
    <source>
        <strain evidence="2">AP13</strain>
    </source>
</reference>
<feature type="compositionally biased region" description="Basic and acidic residues" evidence="1">
    <location>
        <begin position="114"/>
        <end position="129"/>
    </location>
</feature>
<name>A0A8T0MG79_PANVG</name>
<feature type="region of interest" description="Disordered" evidence="1">
    <location>
        <begin position="32"/>
        <end position="61"/>
    </location>
</feature>
<dbReference type="EMBL" id="CM029054">
    <property type="protein sequence ID" value="KAG2536107.1"/>
    <property type="molecule type" value="Genomic_DNA"/>
</dbReference>
<gene>
    <name evidence="2" type="ORF">PVAP13_9NG157873</name>
</gene>
<evidence type="ECO:0000313" key="2">
    <source>
        <dbReference type="EMBL" id="KAG2536107.1"/>
    </source>
</evidence>
<organism evidence="2 3">
    <name type="scientific">Panicum virgatum</name>
    <name type="common">Blackwell switchgrass</name>
    <dbReference type="NCBI Taxonomy" id="38727"/>
    <lineage>
        <taxon>Eukaryota</taxon>
        <taxon>Viridiplantae</taxon>
        <taxon>Streptophyta</taxon>
        <taxon>Embryophyta</taxon>
        <taxon>Tracheophyta</taxon>
        <taxon>Spermatophyta</taxon>
        <taxon>Magnoliopsida</taxon>
        <taxon>Liliopsida</taxon>
        <taxon>Poales</taxon>
        <taxon>Poaceae</taxon>
        <taxon>PACMAD clade</taxon>
        <taxon>Panicoideae</taxon>
        <taxon>Panicodae</taxon>
        <taxon>Paniceae</taxon>
        <taxon>Panicinae</taxon>
        <taxon>Panicum</taxon>
        <taxon>Panicum sect. Hiantes</taxon>
    </lineage>
</organism>
<dbReference type="Proteomes" id="UP000823388">
    <property type="component" value="Chromosome 9N"/>
</dbReference>
<proteinExistence type="predicted"/>
<keyword evidence="3" id="KW-1185">Reference proteome</keyword>